<organism evidence="2 3">
    <name type="scientific">Nocardioides euryhalodurans</name>
    <dbReference type="NCBI Taxonomy" id="2518370"/>
    <lineage>
        <taxon>Bacteria</taxon>
        <taxon>Bacillati</taxon>
        <taxon>Actinomycetota</taxon>
        <taxon>Actinomycetes</taxon>
        <taxon>Propionibacteriales</taxon>
        <taxon>Nocardioidaceae</taxon>
        <taxon>Nocardioides</taxon>
    </lineage>
</organism>
<dbReference type="InterPro" id="IPR027417">
    <property type="entry name" value="P-loop_NTPase"/>
</dbReference>
<sequence>MVTALVQLRGALQDARLPLELPSAAGERAGRAEMVDQLEDYVIPRLMTLDAPLLAVVGGSTGAGKSTLVNSLAGRRVTEPGVLRPTTRSPVLVHNPEDAEWFGADRLLHDLERVERPTTDPGALQLVAADSIPVGLAVLDAPDIDSVEEQNRALAAQLLAAADLWLFVTSAARYADQVPWDFLRRAAERSAAVAVVLDRTPTEAIDTVSTHLARMLASRGLKDSPLFTVTEEVVSDDGLLPAESVAEIKGWLDSLAADADARSMVVRQTLEGAVRTLARRTHGVADAAAEQVAAEQRLREDADTAYDDAIARVGEASADGSLLRGEVLARWQEFVGTGELLKSLETRVGWLRDRLVNAIKGKPQQAERVTVAVESGLETLLLEHAEAAAERAEASWQSLAPGQALLADAGEDLGRASRDFRRRAERAVRDWQQGVLEMVRTEGADKRGTARFLAYGVNGLGVALMVVVFAHTGGALVGAEAGVAGGAAVLGQKLLEAVFGDQAVRTLAERARLDLEQRTQELLDAERRRYTDLLDSLAIDSDAPDRLRASARRVDDLRFATAGHGGLHPGQ</sequence>
<dbReference type="CDD" id="cd00882">
    <property type="entry name" value="Ras_like_GTPase"/>
    <property type="match status" value="1"/>
</dbReference>
<dbReference type="InterPro" id="IPR045063">
    <property type="entry name" value="Dynamin_N"/>
</dbReference>
<keyword evidence="3" id="KW-1185">Reference proteome</keyword>
<dbReference type="Proteomes" id="UP000294894">
    <property type="component" value="Chromosome"/>
</dbReference>
<evidence type="ECO:0000313" key="2">
    <source>
        <dbReference type="EMBL" id="QBR94573.1"/>
    </source>
</evidence>
<evidence type="ECO:0000313" key="3">
    <source>
        <dbReference type="Proteomes" id="UP000294894"/>
    </source>
</evidence>
<dbReference type="SUPFAM" id="SSF52540">
    <property type="entry name" value="P-loop containing nucleoside triphosphate hydrolases"/>
    <property type="match status" value="1"/>
</dbReference>
<gene>
    <name evidence="2" type="ORF">EXE57_17635</name>
</gene>
<evidence type="ECO:0000259" key="1">
    <source>
        <dbReference type="Pfam" id="PF00350"/>
    </source>
</evidence>
<protein>
    <submittedName>
        <fullName evidence="2">ABC transporter</fullName>
    </submittedName>
</protein>
<feature type="domain" description="Dynamin N-terminal" evidence="1">
    <location>
        <begin position="56"/>
        <end position="190"/>
    </location>
</feature>
<proteinExistence type="predicted"/>
<reference evidence="2 3" key="1">
    <citation type="submission" date="2019-03" db="EMBL/GenBank/DDBJ databases">
        <title>Three New Species of Nocardioides, Nocardioides euryhalodurans sp. nov., Nocardioides seonyuensis sp. nov. and Nocardioides eburneoflavus sp. nov., Iolated from Soil.</title>
        <authorList>
            <person name="Roh S.G."/>
            <person name="Lee C."/>
            <person name="Kim M.-K."/>
            <person name="Kim S.B."/>
        </authorList>
    </citation>
    <scope>NUCLEOTIDE SEQUENCE [LARGE SCALE GENOMIC DNA]</scope>
    <source>
        <strain evidence="2 3">MMS17-SY117</strain>
    </source>
</reference>
<accession>A0A4P7GQW5</accession>
<dbReference type="KEGG" id="noy:EXE57_17635"/>
<dbReference type="AlphaFoldDB" id="A0A4P7GQW5"/>
<name>A0A4P7GQW5_9ACTN</name>
<dbReference type="EMBL" id="CP038267">
    <property type="protein sequence ID" value="QBR94573.1"/>
    <property type="molecule type" value="Genomic_DNA"/>
</dbReference>
<dbReference type="Gene3D" id="3.40.50.300">
    <property type="entry name" value="P-loop containing nucleotide triphosphate hydrolases"/>
    <property type="match status" value="1"/>
</dbReference>
<dbReference type="Pfam" id="PF00350">
    <property type="entry name" value="Dynamin_N"/>
    <property type="match status" value="1"/>
</dbReference>
<dbReference type="OrthoDB" id="207675at2"/>